<comment type="caution">
    <text evidence="1">The sequence shown here is derived from an EMBL/GenBank/DDBJ whole genome shotgun (WGS) entry which is preliminary data.</text>
</comment>
<dbReference type="EMBL" id="JACDTY010000003">
    <property type="protein sequence ID" value="MBA1140245.1"/>
    <property type="molecule type" value="Genomic_DNA"/>
</dbReference>
<name>A0A838B1J1_9HYPH</name>
<dbReference type="AlphaFoldDB" id="A0A838B1J1"/>
<organism evidence="1 2">
    <name type="scientific">Mesorhizobium neociceri</name>
    <dbReference type="NCBI Taxonomy" id="1307853"/>
    <lineage>
        <taxon>Bacteria</taxon>
        <taxon>Pseudomonadati</taxon>
        <taxon>Pseudomonadota</taxon>
        <taxon>Alphaproteobacteria</taxon>
        <taxon>Hyphomicrobiales</taxon>
        <taxon>Phyllobacteriaceae</taxon>
        <taxon>Mesorhizobium</taxon>
    </lineage>
</organism>
<proteinExistence type="predicted"/>
<sequence>MPVTQGSGNPDWTRDEALLALDLLYRNGKPIDRRHSDAIELSNVLRVAGIYPRAGRKDNFRNADGVALKMQNLLSAIAASRPQALPLQCRTTFRLWLQ</sequence>
<dbReference type="Proteomes" id="UP000558284">
    <property type="component" value="Unassembled WGS sequence"/>
</dbReference>
<evidence type="ECO:0000313" key="1">
    <source>
        <dbReference type="EMBL" id="MBA1140245.1"/>
    </source>
</evidence>
<reference evidence="1 2" key="1">
    <citation type="submission" date="2020-07" db="EMBL/GenBank/DDBJ databases">
        <title>Definition of the novel symbiovar canariense within Mesorhizobium novociceri, a new species of genus Mesorhizobium nodulating Cicer canariense in the Caldera de Taburiente National Park (La Palma, Canary Islands).</title>
        <authorList>
            <person name="Leon-Barrios M."/>
            <person name="Perez-Yepez J."/>
            <person name="Flores-Felix J.D."/>
            <person name="Ramirez-Baena M.H."/>
            <person name="Pulido-Suarez L."/>
            <person name="Igual J.M."/>
            <person name="Velazquez E."/>
            <person name="Peix A."/>
        </authorList>
    </citation>
    <scope>NUCLEOTIDE SEQUENCE [LARGE SCALE GENOMIC DNA]</scope>
    <source>
        <strain evidence="1 2">CCANP35</strain>
    </source>
</reference>
<keyword evidence="2" id="KW-1185">Reference proteome</keyword>
<gene>
    <name evidence="1" type="ORF">H0241_08230</name>
</gene>
<dbReference type="RefSeq" id="WP_181056941.1">
    <property type="nucleotide sequence ID" value="NZ_JACDTY010000003.1"/>
</dbReference>
<accession>A0A838B1J1</accession>
<protein>
    <submittedName>
        <fullName evidence="1">Uncharacterized protein</fullName>
    </submittedName>
</protein>
<evidence type="ECO:0000313" key="2">
    <source>
        <dbReference type="Proteomes" id="UP000558284"/>
    </source>
</evidence>